<dbReference type="CDD" id="cd00060">
    <property type="entry name" value="FHA"/>
    <property type="match status" value="1"/>
</dbReference>
<dbReference type="Proteomes" id="UP001107558">
    <property type="component" value="Chromosome 1"/>
</dbReference>
<dbReference type="InterPro" id="IPR008984">
    <property type="entry name" value="SMAD_FHA_dom_sf"/>
</dbReference>
<gene>
    <name evidence="2" type="ORF">PVAND_012101</name>
</gene>
<dbReference type="Pfam" id="PF00498">
    <property type="entry name" value="FHA"/>
    <property type="match status" value="1"/>
</dbReference>
<sequence>MMTPQLKPQFMLIREGPYKHDNKSYFILEPKNIIGRGDIATLPILSLYVSRNQCELCYDEEQNKWFVKDSNSLNGTFINEKRVSSYSFEEIKIDDRLGLGITFNSLIENVQTSNQGPDQDYFVYRLAFSYPYNGTAINSLCNDIAEM</sequence>
<feature type="domain" description="FHA" evidence="1">
    <location>
        <begin position="32"/>
        <end position="83"/>
    </location>
</feature>
<dbReference type="Gene3D" id="2.60.200.20">
    <property type="match status" value="1"/>
</dbReference>
<protein>
    <recommendedName>
        <fullName evidence="1">FHA domain-containing protein</fullName>
    </recommendedName>
</protein>
<proteinExistence type="predicted"/>
<accession>A0A9J6CLD7</accession>
<dbReference type="PROSITE" id="PS50006">
    <property type="entry name" value="FHA_DOMAIN"/>
    <property type="match status" value="1"/>
</dbReference>
<dbReference type="AlphaFoldDB" id="A0A9J6CLD7"/>
<dbReference type="InterPro" id="IPR000253">
    <property type="entry name" value="FHA_dom"/>
</dbReference>
<organism evidence="2 3">
    <name type="scientific">Polypedilum vanderplanki</name>
    <name type="common">Sleeping chironomid midge</name>
    <dbReference type="NCBI Taxonomy" id="319348"/>
    <lineage>
        <taxon>Eukaryota</taxon>
        <taxon>Metazoa</taxon>
        <taxon>Ecdysozoa</taxon>
        <taxon>Arthropoda</taxon>
        <taxon>Hexapoda</taxon>
        <taxon>Insecta</taxon>
        <taxon>Pterygota</taxon>
        <taxon>Neoptera</taxon>
        <taxon>Endopterygota</taxon>
        <taxon>Diptera</taxon>
        <taxon>Nematocera</taxon>
        <taxon>Chironomoidea</taxon>
        <taxon>Chironomidae</taxon>
        <taxon>Chironominae</taxon>
        <taxon>Polypedilum</taxon>
        <taxon>Polypedilum</taxon>
    </lineage>
</organism>
<name>A0A9J6CLD7_POLVA</name>
<comment type="caution">
    <text evidence="2">The sequence shown here is derived from an EMBL/GenBank/DDBJ whole genome shotgun (WGS) entry which is preliminary data.</text>
</comment>
<dbReference type="SUPFAM" id="SSF49879">
    <property type="entry name" value="SMAD/FHA domain"/>
    <property type="match status" value="1"/>
</dbReference>
<keyword evidence="3" id="KW-1185">Reference proteome</keyword>
<evidence type="ECO:0000313" key="2">
    <source>
        <dbReference type="EMBL" id="KAG5682768.1"/>
    </source>
</evidence>
<dbReference type="SMART" id="SM00240">
    <property type="entry name" value="FHA"/>
    <property type="match status" value="1"/>
</dbReference>
<reference evidence="2" key="1">
    <citation type="submission" date="2021-03" db="EMBL/GenBank/DDBJ databases">
        <title>Chromosome level genome of the anhydrobiotic midge Polypedilum vanderplanki.</title>
        <authorList>
            <person name="Yoshida Y."/>
            <person name="Kikawada T."/>
            <person name="Gusev O."/>
        </authorList>
    </citation>
    <scope>NUCLEOTIDE SEQUENCE</scope>
    <source>
        <strain evidence="2">NIAS01</strain>
        <tissue evidence="2">Whole body or cell culture</tissue>
    </source>
</reference>
<dbReference type="EMBL" id="JADBJN010000001">
    <property type="protein sequence ID" value="KAG5682768.1"/>
    <property type="molecule type" value="Genomic_DNA"/>
</dbReference>
<evidence type="ECO:0000259" key="1">
    <source>
        <dbReference type="PROSITE" id="PS50006"/>
    </source>
</evidence>
<dbReference type="OrthoDB" id="5330228at2759"/>
<evidence type="ECO:0000313" key="3">
    <source>
        <dbReference type="Proteomes" id="UP001107558"/>
    </source>
</evidence>